<organism evidence="3 4">
    <name type="scientific">Ilumatobacter coccineus (strain NBRC 103263 / KCTC 29153 / YM16-304)</name>
    <dbReference type="NCBI Taxonomy" id="1313172"/>
    <lineage>
        <taxon>Bacteria</taxon>
        <taxon>Bacillati</taxon>
        <taxon>Actinomycetota</taxon>
        <taxon>Acidimicrobiia</taxon>
        <taxon>Acidimicrobiales</taxon>
        <taxon>Ilumatobacteraceae</taxon>
        <taxon>Ilumatobacter</taxon>
    </lineage>
</organism>
<dbReference type="NCBIfam" id="TIGR03618">
    <property type="entry name" value="Rv1155_F420"/>
    <property type="match status" value="1"/>
</dbReference>
<dbReference type="AlphaFoldDB" id="A0A6C7EBN4"/>
<accession>A0A6C7EBN4</accession>
<dbReference type="RefSeq" id="WP_015442980.1">
    <property type="nucleotide sequence ID" value="NC_020520.1"/>
</dbReference>
<dbReference type="InterPro" id="IPR052019">
    <property type="entry name" value="F420H2_bilvrd_red/Heme_oxyg"/>
</dbReference>
<evidence type="ECO:0000256" key="1">
    <source>
        <dbReference type="ARBA" id="ARBA00023002"/>
    </source>
</evidence>
<evidence type="ECO:0000313" key="3">
    <source>
        <dbReference type="EMBL" id="BAN03733.1"/>
    </source>
</evidence>
<feature type="domain" description="Pyridoxamine 5'-phosphate oxidase N-terminal" evidence="2">
    <location>
        <begin position="32"/>
        <end position="161"/>
    </location>
</feature>
<dbReference type="GO" id="GO:0016627">
    <property type="term" value="F:oxidoreductase activity, acting on the CH-CH group of donors"/>
    <property type="evidence" value="ECO:0007669"/>
    <property type="project" value="TreeGrafter"/>
</dbReference>
<dbReference type="SUPFAM" id="SSF50475">
    <property type="entry name" value="FMN-binding split barrel"/>
    <property type="match status" value="1"/>
</dbReference>
<dbReference type="OrthoDB" id="5242787at2"/>
<dbReference type="EMBL" id="AP012057">
    <property type="protein sequence ID" value="BAN03733.1"/>
    <property type="molecule type" value="Genomic_DNA"/>
</dbReference>
<dbReference type="PANTHER" id="PTHR35176:SF6">
    <property type="entry name" value="HEME OXYGENASE HI_0854-RELATED"/>
    <property type="match status" value="1"/>
</dbReference>
<dbReference type="InterPro" id="IPR011576">
    <property type="entry name" value="Pyridox_Oxase_N"/>
</dbReference>
<proteinExistence type="predicted"/>
<protein>
    <recommendedName>
        <fullName evidence="2">Pyridoxamine 5'-phosphate oxidase N-terminal domain-containing protein</fullName>
    </recommendedName>
</protein>
<dbReference type="InterPro" id="IPR012349">
    <property type="entry name" value="Split_barrel_FMN-bd"/>
</dbReference>
<dbReference type="PANTHER" id="PTHR35176">
    <property type="entry name" value="HEME OXYGENASE HI_0854-RELATED"/>
    <property type="match status" value="1"/>
</dbReference>
<dbReference type="InterPro" id="IPR019920">
    <property type="entry name" value="F420-binding_dom_put"/>
</dbReference>
<dbReference type="GO" id="GO:0005829">
    <property type="term" value="C:cytosol"/>
    <property type="evidence" value="ECO:0007669"/>
    <property type="project" value="TreeGrafter"/>
</dbReference>
<dbReference type="Gene3D" id="2.30.110.10">
    <property type="entry name" value="Electron Transport, Fmn-binding Protein, Chain A"/>
    <property type="match status" value="1"/>
</dbReference>
<name>A0A6C7EBN4_ILUCY</name>
<sequence length="190" mass="20951">MDYTVNSSGASITPLAALPFAPLGGQPGFDAEALDSFLADTRIATFTYVRKDGRPNAAPLWYTYRDGVMLFVVSTGSDKHRALQRDDRVCVSVQDERPPYRAVIVDGRVELVDLGTDGTLSKAMAVKYFGKLGAAEYDKISAADREATGQTLIRLVPERVKGFDNTKAINKALLGFVRLRDRLPIPRRWL</sequence>
<reference evidence="3 4" key="1">
    <citation type="journal article" date="2013" name="Int. J. Syst. Evol. Microbiol.">
        <title>Ilumatobacter nonamiense sp. nov. and Ilumatobacter coccineum sp. nov., isolated from seashore sand.</title>
        <authorList>
            <person name="Matsumoto A."/>
            <person name="Kasai H."/>
            <person name="Matsuo Y."/>
            <person name="Shizuri Y."/>
            <person name="Ichikawa N."/>
            <person name="Fujita N."/>
            <person name="Omura S."/>
            <person name="Takahashi Y."/>
        </authorList>
    </citation>
    <scope>NUCLEOTIDE SEQUENCE [LARGE SCALE GENOMIC DNA]</scope>
    <source>
        <strain evidence="4">NBRC 103263 / KCTC 29153 / YM16-304</strain>
    </source>
</reference>
<dbReference type="Pfam" id="PF01243">
    <property type="entry name" value="PNPOx_N"/>
    <property type="match status" value="1"/>
</dbReference>
<keyword evidence="1" id="KW-0560">Oxidoreductase</keyword>
<keyword evidence="4" id="KW-1185">Reference proteome</keyword>
<evidence type="ECO:0000313" key="4">
    <source>
        <dbReference type="Proteomes" id="UP000011863"/>
    </source>
</evidence>
<evidence type="ECO:0000259" key="2">
    <source>
        <dbReference type="Pfam" id="PF01243"/>
    </source>
</evidence>
<dbReference type="KEGG" id="aym:YM304_34190"/>
<gene>
    <name evidence="3" type="ORF">YM304_34190</name>
</gene>
<dbReference type="Proteomes" id="UP000011863">
    <property type="component" value="Chromosome"/>
</dbReference>
<dbReference type="GO" id="GO:0070967">
    <property type="term" value="F:coenzyme F420 binding"/>
    <property type="evidence" value="ECO:0007669"/>
    <property type="project" value="TreeGrafter"/>
</dbReference>